<dbReference type="Pfam" id="PF05089">
    <property type="entry name" value="NAGLU"/>
    <property type="match status" value="1"/>
</dbReference>
<evidence type="ECO:0000256" key="1">
    <source>
        <dbReference type="ARBA" id="ARBA00022801"/>
    </source>
</evidence>
<comment type="caution">
    <text evidence="5">The sequence shown here is derived from an EMBL/GenBank/DDBJ whole genome shotgun (WGS) entry which is preliminary data.</text>
</comment>
<dbReference type="RefSeq" id="WP_204012408.1">
    <property type="nucleotide sequence ID" value="NZ_BOPG01000112.1"/>
</dbReference>
<reference evidence="5" key="1">
    <citation type="submission" date="2021-01" db="EMBL/GenBank/DDBJ databases">
        <title>Whole genome shotgun sequence of Virgisporangium aurantiacum NBRC 16421.</title>
        <authorList>
            <person name="Komaki H."/>
            <person name="Tamura T."/>
        </authorList>
    </citation>
    <scope>NUCLEOTIDE SEQUENCE</scope>
    <source>
        <strain evidence="5">NBRC 16421</strain>
    </source>
</reference>
<dbReference type="Proteomes" id="UP000612585">
    <property type="component" value="Unassembled WGS sequence"/>
</dbReference>
<dbReference type="AlphaFoldDB" id="A0A8J3ZHJ5"/>
<dbReference type="InterPro" id="IPR029018">
    <property type="entry name" value="Hex-like_dom2"/>
</dbReference>
<dbReference type="GO" id="GO:0005975">
    <property type="term" value="P:carbohydrate metabolic process"/>
    <property type="evidence" value="ECO:0007669"/>
    <property type="project" value="UniProtKB-ARBA"/>
</dbReference>
<dbReference type="Gene3D" id="3.20.20.80">
    <property type="entry name" value="Glycosidases"/>
    <property type="match status" value="1"/>
</dbReference>
<dbReference type="InterPro" id="IPR024733">
    <property type="entry name" value="NAGLU_tim-barrel"/>
</dbReference>
<dbReference type="Pfam" id="PF12971">
    <property type="entry name" value="NAGLU_N"/>
    <property type="match status" value="1"/>
</dbReference>
<evidence type="ECO:0000259" key="3">
    <source>
        <dbReference type="Pfam" id="PF12971"/>
    </source>
</evidence>
<evidence type="ECO:0000259" key="4">
    <source>
        <dbReference type="Pfam" id="PF12972"/>
    </source>
</evidence>
<dbReference type="PANTHER" id="PTHR12872">
    <property type="entry name" value="ALPHA-N-ACETYLGLUCOSAMINIDASE"/>
    <property type="match status" value="1"/>
</dbReference>
<feature type="domain" description="Alpha-N-acetylglucosaminidase N-terminal" evidence="3">
    <location>
        <begin position="9"/>
        <end position="78"/>
    </location>
</feature>
<dbReference type="EMBL" id="BOPG01000112">
    <property type="protein sequence ID" value="GIJ64247.1"/>
    <property type="molecule type" value="Genomic_DNA"/>
</dbReference>
<dbReference type="InterPro" id="IPR024240">
    <property type="entry name" value="NAGLU_N"/>
</dbReference>
<gene>
    <name evidence="5" type="ORF">Vau01_117630</name>
</gene>
<keyword evidence="6" id="KW-1185">Reference proteome</keyword>
<accession>A0A8J3ZHJ5</accession>
<dbReference type="Gene3D" id="1.20.120.670">
    <property type="entry name" value="N-acetyl-b-d-glucoasminidase"/>
    <property type="match status" value="1"/>
</dbReference>
<proteinExistence type="predicted"/>
<sequence>MSPTPPWAAAVQGLWDRVTGGHRPLHLAALTTAATGSRAFEVRDEGAGVRVAATDGVSACVGIHRYLRDACGVRVTWDTALPLGPMDFSPIAPIRGRARVESFYYLNFCTFGYSTAWWDWPRWERELDWMALQGVTMPLNLVGHEATLALAYSRMGMTDDEIRSFLGGPAYLPWLYMGCLDSFAGPLPVGWIPRHLDLGRRILDRARAFGMTPVLPAFTGHVPRELAPAGARTREWQGMETRVVDPDDPLFRTLTAEIVTAQRELFGTDHLYAADPFIEMRPSDDHPAAVATAIVEGLWAADADAVWVLQSWPFSYQGDYWTPDRVKRFLDGIPAGAVVVLDLWAEAAPQAERLDGFFGRPWIWTGLLNFGGRSEPVADLESTARNLEAALAADRPPTGLGLSMEAIHINPVFYELIADRAWDPGPSDVDTWIRAFGQERYGVRDPAVADAWSALRASVLNGESRSIFPERFISVAVSRPEYTRTLAADSTLHDDVRAALFYEPKELLHACRALPDADRAFFCVAILVRVIDHRLSALVAESQRTGTVDPVAAQRFLDAFDDLDAVASTRPSTRLSTWVGDAERWAEDAAGRQVLVDNARRLVTVWNTVASRSLDDYSARIWGGLVGGYHRRRWELWLTYLPRALDPDGRPAAQEALDAELDRVTQAFITDGSAYRSDGADVRTTAALVLDRYGEEFSAIERAPR</sequence>
<evidence type="ECO:0000313" key="5">
    <source>
        <dbReference type="EMBL" id="GIJ64247.1"/>
    </source>
</evidence>
<keyword evidence="1" id="KW-0378">Hydrolase</keyword>
<dbReference type="Gene3D" id="3.30.379.10">
    <property type="entry name" value="Chitobiase/beta-hexosaminidase domain 2-like"/>
    <property type="match status" value="1"/>
</dbReference>
<evidence type="ECO:0000259" key="2">
    <source>
        <dbReference type="Pfam" id="PF05089"/>
    </source>
</evidence>
<dbReference type="PANTHER" id="PTHR12872:SF1">
    <property type="entry name" value="ALPHA-N-ACETYLGLUCOSAMINIDASE"/>
    <property type="match status" value="1"/>
</dbReference>
<feature type="domain" description="Alpha-N-acetylglucosaminidase tim-barrel" evidence="2">
    <location>
        <begin position="104"/>
        <end position="423"/>
    </location>
</feature>
<protein>
    <submittedName>
        <fullName evidence="5">Alpha-N-acetylglucosaminidase</fullName>
    </submittedName>
</protein>
<feature type="domain" description="Alpha-N-acetylglucosaminidase C-terminal" evidence="4">
    <location>
        <begin position="432"/>
        <end position="679"/>
    </location>
</feature>
<organism evidence="5 6">
    <name type="scientific">Virgisporangium aurantiacum</name>
    <dbReference type="NCBI Taxonomy" id="175570"/>
    <lineage>
        <taxon>Bacteria</taxon>
        <taxon>Bacillati</taxon>
        <taxon>Actinomycetota</taxon>
        <taxon>Actinomycetes</taxon>
        <taxon>Micromonosporales</taxon>
        <taxon>Micromonosporaceae</taxon>
        <taxon>Virgisporangium</taxon>
    </lineage>
</organism>
<dbReference type="InterPro" id="IPR007781">
    <property type="entry name" value="NAGLU"/>
</dbReference>
<dbReference type="GO" id="GO:0016787">
    <property type="term" value="F:hydrolase activity"/>
    <property type="evidence" value="ECO:0007669"/>
    <property type="project" value="UniProtKB-KW"/>
</dbReference>
<dbReference type="InterPro" id="IPR024732">
    <property type="entry name" value="NAGLU_C"/>
</dbReference>
<dbReference type="Pfam" id="PF12972">
    <property type="entry name" value="NAGLU_C"/>
    <property type="match status" value="1"/>
</dbReference>
<name>A0A8J3ZHJ5_9ACTN</name>
<evidence type="ECO:0000313" key="6">
    <source>
        <dbReference type="Proteomes" id="UP000612585"/>
    </source>
</evidence>